<evidence type="ECO:0000313" key="4">
    <source>
        <dbReference type="Proteomes" id="UP001469749"/>
    </source>
</evidence>
<keyword evidence="4" id="KW-1185">Reference proteome</keyword>
<feature type="transmembrane region" description="Helical" evidence="2">
    <location>
        <begin position="402"/>
        <end position="424"/>
    </location>
</feature>
<proteinExistence type="predicted"/>
<accession>A0ABV1B629</accession>
<dbReference type="EMBL" id="JBBMEK010000173">
    <property type="protein sequence ID" value="MEQ2365888.1"/>
    <property type="molecule type" value="Genomic_DNA"/>
</dbReference>
<organism evidence="3 4">
    <name type="scientific">Coprococcus intestinihominis</name>
    <dbReference type="NCBI Taxonomy" id="3133154"/>
    <lineage>
        <taxon>Bacteria</taxon>
        <taxon>Bacillati</taxon>
        <taxon>Bacillota</taxon>
        <taxon>Clostridia</taxon>
        <taxon>Lachnospirales</taxon>
        <taxon>Lachnospiraceae</taxon>
        <taxon>Coprococcus</taxon>
    </lineage>
</organism>
<feature type="compositionally biased region" description="Low complexity" evidence="1">
    <location>
        <begin position="266"/>
        <end position="280"/>
    </location>
</feature>
<reference evidence="3 4" key="1">
    <citation type="submission" date="2024-03" db="EMBL/GenBank/DDBJ databases">
        <title>Human intestinal bacterial collection.</title>
        <authorList>
            <person name="Pauvert C."/>
            <person name="Hitch T.C.A."/>
            <person name="Clavel T."/>
        </authorList>
    </citation>
    <scope>NUCLEOTIDE SEQUENCE [LARGE SCALE GENOMIC DNA]</scope>
    <source>
        <strain evidence="3 4">CLA-AA-H190</strain>
    </source>
</reference>
<feature type="transmembrane region" description="Helical" evidence="2">
    <location>
        <begin position="21"/>
        <end position="40"/>
    </location>
</feature>
<name>A0ABV1B629_9FIRM</name>
<keyword evidence="2" id="KW-0812">Transmembrane</keyword>
<feature type="region of interest" description="Disordered" evidence="1">
    <location>
        <begin position="144"/>
        <end position="179"/>
    </location>
</feature>
<feature type="compositionally biased region" description="Polar residues" evidence="1">
    <location>
        <begin position="150"/>
        <end position="159"/>
    </location>
</feature>
<keyword evidence="2" id="KW-0472">Membrane</keyword>
<dbReference type="RefSeq" id="WP_349085561.1">
    <property type="nucleotide sequence ID" value="NZ_JBBMEK010000173.1"/>
</dbReference>
<protein>
    <recommendedName>
        <fullName evidence="5">ABC transporter permease</fullName>
    </recommendedName>
</protein>
<feature type="region of interest" description="Disordered" evidence="1">
    <location>
        <begin position="225"/>
        <end position="300"/>
    </location>
</feature>
<feature type="compositionally biased region" description="Basic and acidic residues" evidence="1">
    <location>
        <begin position="281"/>
        <end position="294"/>
    </location>
</feature>
<evidence type="ECO:0000256" key="1">
    <source>
        <dbReference type="SAM" id="MobiDB-lite"/>
    </source>
</evidence>
<dbReference type="Proteomes" id="UP001469749">
    <property type="component" value="Unassembled WGS sequence"/>
</dbReference>
<comment type="caution">
    <text evidence="3">The sequence shown here is derived from an EMBL/GenBank/DDBJ whole genome shotgun (WGS) entry which is preliminary data.</text>
</comment>
<evidence type="ECO:0000256" key="2">
    <source>
        <dbReference type="SAM" id="Phobius"/>
    </source>
</evidence>
<feature type="compositionally biased region" description="Basic and acidic residues" evidence="1">
    <location>
        <begin position="163"/>
        <end position="174"/>
    </location>
</feature>
<keyword evidence="2" id="KW-1133">Transmembrane helix</keyword>
<evidence type="ECO:0000313" key="3">
    <source>
        <dbReference type="EMBL" id="MEQ2365888.1"/>
    </source>
</evidence>
<evidence type="ECO:0008006" key="5">
    <source>
        <dbReference type="Google" id="ProtNLM"/>
    </source>
</evidence>
<feature type="transmembrane region" description="Helical" evidence="2">
    <location>
        <begin position="354"/>
        <end position="375"/>
    </location>
</feature>
<sequence length="425" mass="47667">MSRNKKGRWWYLAFKTLSLREILLPVIGFAISFVWIWNAAGQYLNLFKELQKPVVIQAEMSQNLSSDMRTSILSMQGVESLTPYSEQTAVMQWEDYSGEVSVYYVESDYMKWLSGQAVTAGVPFSGGMPYGIVSEKALENLKKKTEEQSRITSMQSESESAADENRVTDRSSQKDKKKQGLALEKADLLKDFTLDDSQSVRLYGIDQNEQLPGIYLSDQWADTSDERGFTMSGGGMSADPEGSDMPADPGDLDMSAESAGKDSMNSKKSASTSNNSNSSKITERTGTDRSDRNDSTAAEDGQQVSVKLMIAVKNGFNVSPVIKELEQFQINAQSDVTDVIRQTNDKNISRLETGAMILICAIFMMQMSECVWKILHVRWLEDIRRFGAEKKGDRKLLHRRRLMIAGLGLIGSFAWQWISILYGWL</sequence>
<gene>
    <name evidence="3" type="ORF">WMO25_12480</name>
</gene>